<dbReference type="SUPFAM" id="SSF52540">
    <property type="entry name" value="P-loop containing nucleoside triphosphate hydrolases"/>
    <property type="match status" value="1"/>
</dbReference>
<gene>
    <name evidence="2" type="ORF">PVAR5_8546</name>
</gene>
<comment type="caution">
    <text evidence="2">The sequence shown here is derived from an EMBL/GenBank/DDBJ whole genome shotgun (WGS) entry which is preliminary data.</text>
</comment>
<evidence type="ECO:0000313" key="2">
    <source>
        <dbReference type="EMBL" id="GAD99819.1"/>
    </source>
</evidence>
<feature type="domain" description="Phosphoribulokinase/uridine kinase" evidence="1">
    <location>
        <begin position="26"/>
        <end position="180"/>
    </location>
</feature>
<dbReference type="FunCoup" id="V5FP51">
    <property type="interactions" value="14"/>
</dbReference>
<dbReference type="InterPro" id="IPR027417">
    <property type="entry name" value="P-loop_NTPase"/>
</dbReference>
<sequence>MESQYSRLADTIRCQARKHHKSRYLVAIAGIPGSGKTTTAHAVMRQLNEDSVTRTALLSMDGFHLSREALDHLPDPQLAHVRRGAPWTFDTEHFIQFVRRLRSWADEVTLVYPPLGSWSEKDVLRAPAFDHEVKDPVEDAIVITPDVSVIILEGNYLLLDEPGWRDLPELVDYRIFVDADLGEARERLAKRHVCAGIEKTLEDGFRRVDSNDYLNALLIRSKLLRPDMVVTSIPSLQN</sequence>
<name>V5FP51_BYSSN</name>
<dbReference type="InParanoid" id="V5FP51"/>
<evidence type="ECO:0000259" key="1">
    <source>
        <dbReference type="Pfam" id="PF00485"/>
    </source>
</evidence>
<dbReference type="GO" id="GO:0016301">
    <property type="term" value="F:kinase activity"/>
    <property type="evidence" value="ECO:0007669"/>
    <property type="project" value="InterPro"/>
</dbReference>
<dbReference type="PANTHER" id="PTHR10285">
    <property type="entry name" value="URIDINE KINASE"/>
    <property type="match status" value="1"/>
</dbReference>
<dbReference type="Proteomes" id="UP000018001">
    <property type="component" value="Unassembled WGS sequence"/>
</dbReference>
<protein>
    <recommendedName>
        <fullName evidence="1">Phosphoribulokinase/uridine kinase domain-containing protein</fullName>
    </recommendedName>
</protein>
<dbReference type="InterPro" id="IPR006083">
    <property type="entry name" value="PRK/URK"/>
</dbReference>
<reference evidence="3" key="1">
    <citation type="journal article" date="2014" name="Genome Announc.">
        <title>Draft genome sequence of the formaldehyde-resistant fungus Byssochlamys spectabilis No. 5 (anamorph Paecilomyces variotii No. 5) (NBRC109023).</title>
        <authorList>
            <person name="Oka T."/>
            <person name="Ekino K."/>
            <person name="Fukuda K."/>
            <person name="Nomura Y."/>
        </authorList>
    </citation>
    <scope>NUCLEOTIDE SEQUENCE [LARGE SCALE GENOMIC DNA]</scope>
    <source>
        <strain evidence="3">No. 5 / NBRC 109023</strain>
    </source>
</reference>
<evidence type="ECO:0000313" key="3">
    <source>
        <dbReference type="Proteomes" id="UP000018001"/>
    </source>
</evidence>
<dbReference type="AlphaFoldDB" id="V5FP51"/>
<dbReference type="HOGENOM" id="CLU_067202_1_1_1"/>
<dbReference type="Pfam" id="PF00485">
    <property type="entry name" value="PRK"/>
    <property type="match status" value="1"/>
</dbReference>
<dbReference type="eggNOG" id="KOG2702">
    <property type="taxonomic scope" value="Eukaryota"/>
</dbReference>
<dbReference type="EMBL" id="BAUL01000330">
    <property type="protein sequence ID" value="GAD99819.1"/>
    <property type="molecule type" value="Genomic_DNA"/>
</dbReference>
<proteinExistence type="predicted"/>
<dbReference type="GO" id="GO:0005524">
    <property type="term" value="F:ATP binding"/>
    <property type="evidence" value="ECO:0007669"/>
    <property type="project" value="InterPro"/>
</dbReference>
<organism evidence="2 3">
    <name type="scientific">Byssochlamys spectabilis (strain No. 5 / NBRC 109023)</name>
    <name type="common">Paecilomyces variotii</name>
    <dbReference type="NCBI Taxonomy" id="1356009"/>
    <lineage>
        <taxon>Eukaryota</taxon>
        <taxon>Fungi</taxon>
        <taxon>Dikarya</taxon>
        <taxon>Ascomycota</taxon>
        <taxon>Pezizomycotina</taxon>
        <taxon>Eurotiomycetes</taxon>
        <taxon>Eurotiomycetidae</taxon>
        <taxon>Eurotiales</taxon>
        <taxon>Thermoascaceae</taxon>
        <taxon>Paecilomyces</taxon>
    </lineage>
</organism>
<accession>V5FP51</accession>
<keyword evidence="3" id="KW-1185">Reference proteome</keyword>
<dbReference type="OrthoDB" id="6362633at2759"/>
<dbReference type="Gene3D" id="3.40.50.300">
    <property type="entry name" value="P-loop containing nucleotide triphosphate hydrolases"/>
    <property type="match status" value="2"/>
</dbReference>